<dbReference type="AlphaFoldDB" id="A0A158KMW9"/>
<feature type="domain" description="Thioesterase" evidence="1">
    <location>
        <begin position="13"/>
        <end position="56"/>
    </location>
</feature>
<proteinExistence type="predicted"/>
<dbReference type="EMBL" id="FCOL02000070">
    <property type="protein sequence ID" value="SAL82099.1"/>
    <property type="molecule type" value="Genomic_DNA"/>
</dbReference>
<evidence type="ECO:0000259" key="1">
    <source>
        <dbReference type="Pfam" id="PF03061"/>
    </source>
</evidence>
<dbReference type="GO" id="GO:0016790">
    <property type="term" value="F:thiolester hydrolase activity"/>
    <property type="evidence" value="ECO:0007669"/>
    <property type="project" value="UniProtKB-ARBA"/>
</dbReference>
<dbReference type="Proteomes" id="UP000054925">
    <property type="component" value="Unassembled WGS sequence"/>
</dbReference>
<protein>
    <recommendedName>
        <fullName evidence="1">Thioesterase domain-containing protein</fullName>
    </recommendedName>
</protein>
<dbReference type="InterPro" id="IPR006683">
    <property type="entry name" value="Thioestr_dom"/>
</dbReference>
<keyword evidence="3" id="KW-1185">Reference proteome</keyword>
<sequence length="102" mass="11410">MFFSDDIKDVAPYNFVLARFEIDFFSSLSFPGTVRAGVGVLRVGKTSLLLKQALFNPARCVAEAYSTIVATDPATGRPRELGDALRMQFRRWLLGPERPQID</sequence>
<accession>A0A158KMW9</accession>
<evidence type="ECO:0000313" key="3">
    <source>
        <dbReference type="Proteomes" id="UP000054925"/>
    </source>
</evidence>
<reference evidence="2" key="1">
    <citation type="submission" date="2016-01" db="EMBL/GenBank/DDBJ databases">
        <authorList>
            <person name="Peeters C."/>
        </authorList>
    </citation>
    <scope>NUCLEOTIDE SEQUENCE [LARGE SCALE GENOMIC DNA]</scope>
    <source>
        <strain evidence="2">LMG 22937</strain>
    </source>
</reference>
<gene>
    <name evidence="2" type="ORF">AWB67_06032</name>
</gene>
<dbReference type="Gene3D" id="3.10.129.10">
    <property type="entry name" value="Hotdog Thioesterase"/>
    <property type="match status" value="1"/>
</dbReference>
<dbReference type="SUPFAM" id="SSF54637">
    <property type="entry name" value="Thioesterase/thiol ester dehydrase-isomerase"/>
    <property type="match status" value="1"/>
</dbReference>
<name>A0A158KMW9_9BURK</name>
<evidence type="ECO:0000313" key="2">
    <source>
        <dbReference type="EMBL" id="SAL82099.1"/>
    </source>
</evidence>
<organism evidence="2 3">
    <name type="scientific">Caballeronia terrestris</name>
    <dbReference type="NCBI Taxonomy" id="1226301"/>
    <lineage>
        <taxon>Bacteria</taxon>
        <taxon>Pseudomonadati</taxon>
        <taxon>Pseudomonadota</taxon>
        <taxon>Betaproteobacteria</taxon>
        <taxon>Burkholderiales</taxon>
        <taxon>Burkholderiaceae</taxon>
        <taxon>Caballeronia</taxon>
    </lineage>
</organism>
<comment type="caution">
    <text evidence="2">The sequence shown here is derived from an EMBL/GenBank/DDBJ whole genome shotgun (WGS) entry which is preliminary data.</text>
</comment>
<dbReference type="InterPro" id="IPR029069">
    <property type="entry name" value="HotDog_dom_sf"/>
</dbReference>
<dbReference type="Pfam" id="PF03061">
    <property type="entry name" value="4HBT"/>
    <property type="match status" value="1"/>
</dbReference>